<dbReference type="EMBL" id="BFAA01000802">
    <property type="protein sequence ID" value="GCB73969.1"/>
    <property type="molecule type" value="Genomic_DNA"/>
</dbReference>
<organism evidence="1 2">
    <name type="scientific">Scyliorhinus torazame</name>
    <name type="common">Cloudy catshark</name>
    <name type="synonym">Catulus torazame</name>
    <dbReference type="NCBI Taxonomy" id="75743"/>
    <lineage>
        <taxon>Eukaryota</taxon>
        <taxon>Metazoa</taxon>
        <taxon>Chordata</taxon>
        <taxon>Craniata</taxon>
        <taxon>Vertebrata</taxon>
        <taxon>Chondrichthyes</taxon>
        <taxon>Elasmobranchii</taxon>
        <taxon>Galeomorphii</taxon>
        <taxon>Galeoidea</taxon>
        <taxon>Carcharhiniformes</taxon>
        <taxon>Scyliorhinidae</taxon>
        <taxon>Scyliorhinus</taxon>
    </lineage>
</organism>
<dbReference type="AlphaFoldDB" id="A0A401PLH3"/>
<accession>A0A401PLH3</accession>
<dbReference type="OrthoDB" id="10485691at2759"/>
<evidence type="ECO:0000313" key="1">
    <source>
        <dbReference type="EMBL" id="GCB73969.1"/>
    </source>
</evidence>
<proteinExistence type="predicted"/>
<evidence type="ECO:0000313" key="2">
    <source>
        <dbReference type="Proteomes" id="UP000288216"/>
    </source>
</evidence>
<dbReference type="Proteomes" id="UP000288216">
    <property type="component" value="Unassembled WGS sequence"/>
</dbReference>
<protein>
    <submittedName>
        <fullName evidence="1">Uncharacterized protein</fullName>
    </submittedName>
</protein>
<keyword evidence="2" id="KW-1185">Reference proteome</keyword>
<comment type="caution">
    <text evidence="1">The sequence shown here is derived from an EMBL/GenBank/DDBJ whole genome shotgun (WGS) entry which is preliminary data.</text>
</comment>
<reference evidence="1 2" key="1">
    <citation type="journal article" date="2018" name="Nat. Ecol. Evol.">
        <title>Shark genomes provide insights into elasmobranch evolution and the origin of vertebrates.</title>
        <authorList>
            <person name="Hara Y"/>
            <person name="Yamaguchi K"/>
            <person name="Onimaru K"/>
            <person name="Kadota M"/>
            <person name="Koyanagi M"/>
            <person name="Keeley SD"/>
            <person name="Tatsumi K"/>
            <person name="Tanaka K"/>
            <person name="Motone F"/>
            <person name="Kageyama Y"/>
            <person name="Nozu R"/>
            <person name="Adachi N"/>
            <person name="Nishimura O"/>
            <person name="Nakagawa R"/>
            <person name="Tanegashima C"/>
            <person name="Kiyatake I"/>
            <person name="Matsumoto R"/>
            <person name="Murakumo K"/>
            <person name="Nishida K"/>
            <person name="Terakita A"/>
            <person name="Kuratani S"/>
            <person name="Sato K"/>
            <person name="Hyodo S Kuraku.S."/>
        </authorList>
    </citation>
    <scope>NUCLEOTIDE SEQUENCE [LARGE SCALE GENOMIC DNA]</scope>
</reference>
<sequence length="197" mass="21344">MQYYLLLEIGGESLVLAVNGEILILQVEAEILEEHDVKGGDSKIDGPLKEDGVVLEELGDEILVLEQHDVLTQALELVVEGVEVKLKEIDVLLQKVEEDEQVLAQVVVVVVDDVLKIEHVAVAPGLVVWDELDLLHVAMVVSVGPVLEVEGDVGLGEAQDVVLIQVTEILEVVEGVVLQLQRKSDADQNSKVSDTAP</sequence>
<name>A0A401PLH3_SCYTO</name>
<gene>
    <name evidence="1" type="ORF">scyTo_0003052</name>
</gene>